<dbReference type="Gene3D" id="3.40.50.1000">
    <property type="entry name" value="HAD superfamily/HAD-like"/>
    <property type="match status" value="1"/>
</dbReference>
<evidence type="ECO:0000313" key="6">
    <source>
        <dbReference type="Proteomes" id="UP000056209"/>
    </source>
</evidence>
<dbReference type="PRINTS" id="PR00413">
    <property type="entry name" value="HADHALOGNASE"/>
</dbReference>
<dbReference type="GO" id="GO:0016791">
    <property type="term" value="F:phosphatase activity"/>
    <property type="evidence" value="ECO:0007669"/>
    <property type="project" value="TreeGrafter"/>
</dbReference>
<dbReference type="SUPFAM" id="SSF56784">
    <property type="entry name" value="HAD-like"/>
    <property type="match status" value="1"/>
</dbReference>
<comment type="caution">
    <text evidence="5">The sequence shown here is derived from an EMBL/GenBank/DDBJ whole genome shotgun (WGS) entry which is preliminary data.</text>
</comment>
<dbReference type="OrthoDB" id="9807630at2"/>
<evidence type="ECO:0000256" key="2">
    <source>
        <dbReference type="ARBA" id="ARBA00022723"/>
    </source>
</evidence>
<evidence type="ECO:0000313" key="5">
    <source>
        <dbReference type="EMBL" id="GAQ20362.1"/>
    </source>
</evidence>
<dbReference type="InterPro" id="IPR036412">
    <property type="entry name" value="HAD-like_sf"/>
</dbReference>
<dbReference type="AlphaFoldDB" id="A0A100HGY8"/>
<sequence length="234" mass="24673">MRPDLPAPLRFLAFDFDGTLTDFVAADIHALDTLRRAACPDVPPAAFENRAVDEIMAFHDRVEAGQADPLRQDAERLGRTLTAYGVTLTEEHLGLYTRALVAATVPMPGAAELLRDLRGAGVRLALLSNAYDGAAQRARVQACLPDVFEVVVIAGEVGALKPDPLPFRVMLDALGLPAGAGAYVGDSPEHDVRGAVAAGLSAWHVHAHPRVRERALAGGAALSVAALADLPRPS</sequence>
<keyword evidence="3 5" id="KW-0378">Hydrolase</keyword>
<dbReference type="SFLD" id="SFLDS00003">
    <property type="entry name" value="Haloacid_Dehalogenase"/>
    <property type="match status" value="1"/>
</dbReference>
<evidence type="ECO:0000256" key="3">
    <source>
        <dbReference type="ARBA" id="ARBA00022801"/>
    </source>
</evidence>
<keyword evidence="4" id="KW-0460">Magnesium</keyword>
<dbReference type="RefSeq" id="WP_058974802.1">
    <property type="nucleotide sequence ID" value="NZ_BCMS01000001.1"/>
</dbReference>
<dbReference type="Pfam" id="PF00702">
    <property type="entry name" value="Hydrolase"/>
    <property type="match status" value="1"/>
</dbReference>
<evidence type="ECO:0000256" key="4">
    <source>
        <dbReference type="ARBA" id="ARBA00022842"/>
    </source>
</evidence>
<dbReference type="Proteomes" id="UP000056209">
    <property type="component" value="Unassembled WGS sequence"/>
</dbReference>
<protein>
    <submittedName>
        <fullName evidence="5">HAD superfamily hydrolase</fullName>
    </submittedName>
</protein>
<comment type="cofactor">
    <cofactor evidence="1">
        <name>Mg(2+)</name>
        <dbReference type="ChEBI" id="CHEBI:18420"/>
    </cofactor>
</comment>
<reference evidence="6" key="1">
    <citation type="submission" date="2015-11" db="EMBL/GenBank/DDBJ databases">
        <title>Draft Genome Sequence of the Radioresistant Bacterium Deinococcus grandis, Isolated from Freshwater Fish in Japan.</title>
        <authorList>
            <person name="Satoh K."/>
            <person name="Onodera T."/>
            <person name="Omoso K."/>
            <person name="Takeda-Yano K."/>
            <person name="Katayama T."/>
            <person name="Oono Y."/>
            <person name="Narumi I."/>
        </authorList>
    </citation>
    <scope>NUCLEOTIDE SEQUENCE [LARGE SCALE GENOMIC DNA]</scope>
    <source>
        <strain evidence="6">ATCC 43672</strain>
    </source>
</reference>
<dbReference type="InterPro" id="IPR023214">
    <property type="entry name" value="HAD_sf"/>
</dbReference>
<dbReference type="EMBL" id="BCMS01000001">
    <property type="protein sequence ID" value="GAQ20362.1"/>
    <property type="molecule type" value="Genomic_DNA"/>
</dbReference>
<keyword evidence="6" id="KW-1185">Reference proteome</keyword>
<dbReference type="NCBIfam" id="TIGR01549">
    <property type="entry name" value="HAD-SF-IA-v1"/>
    <property type="match status" value="1"/>
</dbReference>
<evidence type="ECO:0000256" key="1">
    <source>
        <dbReference type="ARBA" id="ARBA00001946"/>
    </source>
</evidence>
<dbReference type="InterPro" id="IPR006439">
    <property type="entry name" value="HAD-SF_hydro_IA"/>
</dbReference>
<proteinExistence type="predicted"/>
<gene>
    <name evidence="5" type="ORF">DEIGR_100389</name>
</gene>
<dbReference type="GO" id="GO:0046872">
    <property type="term" value="F:metal ion binding"/>
    <property type="evidence" value="ECO:0007669"/>
    <property type="project" value="UniProtKB-KW"/>
</dbReference>
<organism evidence="5 6">
    <name type="scientific">Deinococcus grandis</name>
    <dbReference type="NCBI Taxonomy" id="57498"/>
    <lineage>
        <taxon>Bacteria</taxon>
        <taxon>Thermotogati</taxon>
        <taxon>Deinococcota</taxon>
        <taxon>Deinococci</taxon>
        <taxon>Deinococcales</taxon>
        <taxon>Deinococcaceae</taxon>
        <taxon>Deinococcus</taxon>
    </lineage>
</organism>
<dbReference type="GO" id="GO:0044281">
    <property type="term" value="P:small molecule metabolic process"/>
    <property type="evidence" value="ECO:0007669"/>
    <property type="project" value="UniProtKB-ARBA"/>
</dbReference>
<dbReference type="PANTHER" id="PTHR46470:SF2">
    <property type="entry name" value="GLYCERALDEHYDE 3-PHOSPHATE PHOSPHATASE"/>
    <property type="match status" value="1"/>
</dbReference>
<keyword evidence="2" id="KW-0479">Metal-binding</keyword>
<dbReference type="SFLD" id="SFLDG01129">
    <property type="entry name" value="C1.5:_HAD__Beta-PGM__Phosphata"/>
    <property type="match status" value="1"/>
</dbReference>
<accession>A0A100HGY8</accession>
<dbReference type="InterPro" id="IPR051400">
    <property type="entry name" value="HAD-like_hydrolase"/>
</dbReference>
<name>A0A100HGY8_9DEIO</name>
<dbReference type="PANTHER" id="PTHR46470">
    <property type="entry name" value="N-ACYLNEURAMINATE-9-PHOSPHATASE"/>
    <property type="match status" value="1"/>
</dbReference>